<dbReference type="EMBL" id="CABPSE010000001">
    <property type="protein sequence ID" value="VVD68630.1"/>
    <property type="molecule type" value="Genomic_DNA"/>
</dbReference>
<dbReference type="AlphaFoldDB" id="A0A5E4RYN4"/>
<evidence type="ECO:0008006" key="3">
    <source>
        <dbReference type="Google" id="ProtNLM"/>
    </source>
</evidence>
<dbReference type="Proteomes" id="UP000383971">
    <property type="component" value="Unassembled WGS sequence"/>
</dbReference>
<evidence type="ECO:0000313" key="2">
    <source>
        <dbReference type="Proteomes" id="UP000383971"/>
    </source>
</evidence>
<protein>
    <recommendedName>
        <fullName evidence="3">Tetratricopeptide repeat protein</fullName>
    </recommendedName>
</protein>
<proteinExistence type="predicted"/>
<gene>
    <name evidence="1" type="ORF">PCO31111_00498</name>
</gene>
<accession>A0A5E4RYN4</accession>
<dbReference type="RefSeq" id="WP_150583505.1">
    <property type="nucleotide sequence ID" value="NZ_CABPSE010000001.1"/>
</dbReference>
<reference evidence="1 2" key="1">
    <citation type="submission" date="2019-08" db="EMBL/GenBank/DDBJ databases">
        <authorList>
            <person name="Peeters C."/>
        </authorList>
    </citation>
    <scope>NUCLEOTIDE SEQUENCE [LARGE SCALE GENOMIC DNA]</scope>
    <source>
        <strain evidence="1 2">LMG 31111</strain>
    </source>
</reference>
<name>A0A5E4RYN4_9BURK</name>
<sequence>MACAIEPNSIEPVRISRGPDARRITAYCFQDFARLAQDAGVDALGPQCLFSDLSCGPWRGHWLARDLCAQLDLCEPQPIQPSLHDAYQAGDAYADTVSQLIDAESRGDGNFTAAYALACRITERIRADTISHVFVVAPQGEHVWGTENLHLLKLLSDAARCYGFQLWCISRGDCALSPVAGIEWAPFNAPLAQTQPEEGSPLAGLVLPAWVAAVNPKLPCLRVRDGRVLISPNARRGRISAAQRRRLSALVLPDHLRAYLALSAPVQDVQFLQASAGRCFAEGGYDAAMALLDGIDTRALDALRCAVVEAQKQRISIALMRFERAAAGMLPNDAMPDDVKASLYQSKAWGLVMTGRAGEANRYFDLARAHFDSDSAPRLAMYLLNISALAKLKSNDIDGAVLLEKQIEARLQDPVRRDWHLLYINALNLARIYKKIGDFARCARYYHFAFSVMSGVRTDSDLLYMNLCHAQLETLSGNADAAFHHWLRTATHWLSNPLPEALAPRVAQAILGKPLNDSEADVEAISATLDKALREAASERGVTFSAAEKVVAFGRLTEPGQADMCVLGEGLTVALSSQAVVMPPFAGPKYDALKQTVTGILMATFHAIDFSHVRSVLSDSRHGIEMPLNLREALWSCCRYDIRVLTHAARQYRLATEDDDVLAKFVVRLGAGIGAISRGDECLRIHFKRYVPPIEVDARERDIVEGLARPLSLAQLAERLGRSIRACAKDVRSLEDRHVVMVD</sequence>
<evidence type="ECO:0000313" key="1">
    <source>
        <dbReference type="EMBL" id="VVD68630.1"/>
    </source>
</evidence>
<organism evidence="1 2">
    <name type="scientific">Pandoraea communis</name>
    <dbReference type="NCBI Taxonomy" id="2508297"/>
    <lineage>
        <taxon>Bacteria</taxon>
        <taxon>Pseudomonadati</taxon>
        <taxon>Pseudomonadota</taxon>
        <taxon>Betaproteobacteria</taxon>
        <taxon>Burkholderiales</taxon>
        <taxon>Burkholderiaceae</taxon>
        <taxon>Pandoraea</taxon>
    </lineage>
</organism>
<keyword evidence="2" id="KW-1185">Reference proteome</keyword>